<dbReference type="SUPFAM" id="SSF51735">
    <property type="entry name" value="NAD(P)-binding Rossmann-fold domains"/>
    <property type="match status" value="1"/>
</dbReference>
<dbReference type="Gene3D" id="3.40.50.720">
    <property type="entry name" value="NAD(P)-binding Rossmann-like Domain"/>
    <property type="match status" value="1"/>
</dbReference>
<comment type="caution">
    <text evidence="2">The sequence shown here is derived from an EMBL/GenBank/DDBJ whole genome shotgun (WGS) entry which is preliminary data.</text>
</comment>
<reference evidence="2 3" key="1">
    <citation type="journal article" date="2019" name="Int. J. Syst. Evol. Microbiol.">
        <title>The Global Catalogue of Microorganisms (GCM) 10K type strain sequencing project: providing services to taxonomists for standard genome sequencing and annotation.</title>
        <authorList>
            <consortium name="The Broad Institute Genomics Platform"/>
            <consortium name="The Broad Institute Genome Sequencing Center for Infectious Disease"/>
            <person name="Wu L."/>
            <person name="Ma J."/>
        </authorList>
    </citation>
    <scope>NUCLEOTIDE SEQUENCE [LARGE SCALE GENOMIC DNA]</scope>
    <source>
        <strain evidence="2 3">JCM 3272</strain>
    </source>
</reference>
<dbReference type="Proteomes" id="UP001501444">
    <property type="component" value="Unassembled WGS sequence"/>
</dbReference>
<name>A0ABN3FY16_9ACTN</name>
<keyword evidence="3" id="KW-1185">Reference proteome</keyword>
<dbReference type="RefSeq" id="WP_344612257.1">
    <property type="nucleotide sequence ID" value="NZ_BAAARV010000019.1"/>
</dbReference>
<evidence type="ECO:0000313" key="2">
    <source>
        <dbReference type="EMBL" id="GAA2340011.1"/>
    </source>
</evidence>
<dbReference type="Pfam" id="PF01408">
    <property type="entry name" value="GFO_IDH_MocA"/>
    <property type="match status" value="1"/>
</dbReference>
<evidence type="ECO:0000259" key="1">
    <source>
        <dbReference type="Pfam" id="PF01408"/>
    </source>
</evidence>
<dbReference type="InterPro" id="IPR051317">
    <property type="entry name" value="Gfo/Idh/MocA_oxidoreduct"/>
</dbReference>
<sequence length="459" mass="49343">MTPSVLLIGLGLHARRVHFPVLGELAAAGKVRFAGIVDRHVAAAGVRAHAEGGGVPTAFVDDLAADGELTRETVATLDALVQRAAVSAVLVATEPLAHGPYARWALSRGLDVLVDKPPTARTGLTDDPGQARGMVADFGALATLARERGRRAGVLTQRRCHDGYLLLRELVREVRERTGCPPTSVHVEHSDGEWRMPWEVVRQEYHPFNRGYGVLLHSGYHAVDIGLWLTDVTEPERGGYTAMSVRPHFTVLDDVRAALPDERIHALLGGPPPAARVESRGGLGEIDAHLTIGLQRDGATPTVLTVAALHTSFSRRGWLDSTGRNLYTGNGRRVHESVSLQQGPFQAIRLHSYKARLPGEDGAGGTQVGGDRHWLLQVFRNTSAFPDWRTVREYTSEDVPGGPEAAKRRLVGEFLGTGPFGSELAGHVVTVAAIGSAYESWSTRGSAGPPAIITKLEDP</sequence>
<dbReference type="EMBL" id="BAAARV010000019">
    <property type="protein sequence ID" value="GAA2340011.1"/>
    <property type="molecule type" value="Genomic_DNA"/>
</dbReference>
<dbReference type="InterPro" id="IPR000683">
    <property type="entry name" value="Gfo/Idh/MocA-like_OxRdtase_N"/>
</dbReference>
<gene>
    <name evidence="2" type="ORF">GCM10010170_022580</name>
</gene>
<evidence type="ECO:0000313" key="3">
    <source>
        <dbReference type="Proteomes" id="UP001501444"/>
    </source>
</evidence>
<proteinExistence type="predicted"/>
<dbReference type="PANTHER" id="PTHR43708">
    <property type="entry name" value="CONSERVED EXPRESSED OXIDOREDUCTASE (EUROFUNG)"/>
    <property type="match status" value="1"/>
</dbReference>
<dbReference type="PANTHER" id="PTHR43708:SF1">
    <property type="entry name" value="GALACTOSE_LACTOSE METABOLISM REGULATORY PROTEIN GAL80"/>
    <property type="match status" value="1"/>
</dbReference>
<organism evidence="2 3">
    <name type="scientific">Dactylosporangium salmoneum</name>
    <dbReference type="NCBI Taxonomy" id="53361"/>
    <lineage>
        <taxon>Bacteria</taxon>
        <taxon>Bacillati</taxon>
        <taxon>Actinomycetota</taxon>
        <taxon>Actinomycetes</taxon>
        <taxon>Micromonosporales</taxon>
        <taxon>Micromonosporaceae</taxon>
        <taxon>Dactylosporangium</taxon>
    </lineage>
</organism>
<protein>
    <recommendedName>
        <fullName evidence="1">Gfo/Idh/MocA-like oxidoreductase N-terminal domain-containing protein</fullName>
    </recommendedName>
</protein>
<dbReference type="InterPro" id="IPR036291">
    <property type="entry name" value="NAD(P)-bd_dom_sf"/>
</dbReference>
<feature type="domain" description="Gfo/Idh/MocA-like oxidoreductase N-terminal" evidence="1">
    <location>
        <begin position="5"/>
        <end position="120"/>
    </location>
</feature>
<accession>A0ABN3FY16</accession>